<evidence type="ECO:0000259" key="16">
    <source>
        <dbReference type="PROSITE" id="PS50975"/>
    </source>
</evidence>
<keyword evidence="9 15" id="KW-0067">ATP-binding</keyword>
<evidence type="ECO:0000313" key="17">
    <source>
        <dbReference type="EMBL" id="PXW91041.1"/>
    </source>
</evidence>
<evidence type="ECO:0000256" key="13">
    <source>
        <dbReference type="ARBA" id="ARBA00042864"/>
    </source>
</evidence>
<evidence type="ECO:0000256" key="3">
    <source>
        <dbReference type="ARBA" id="ARBA00005174"/>
    </source>
</evidence>
<evidence type="ECO:0000256" key="14">
    <source>
        <dbReference type="HAMAP-Rule" id="MF_00138"/>
    </source>
</evidence>
<keyword evidence="5 14" id="KW-0436">Ligase</keyword>
<evidence type="ECO:0000256" key="12">
    <source>
        <dbReference type="ARBA" id="ARBA00042242"/>
    </source>
</evidence>
<dbReference type="PROSITE" id="PS50975">
    <property type="entry name" value="ATP_GRASP"/>
    <property type="match status" value="1"/>
</dbReference>
<keyword evidence="8 14" id="KW-0658">Purine biosynthesis</keyword>
<protein>
    <recommendedName>
        <fullName evidence="4 14">Phosphoribosylamine--glycine ligase</fullName>
        <ecNumber evidence="4 14">6.3.4.13</ecNumber>
    </recommendedName>
    <alternativeName>
        <fullName evidence="14">GARS</fullName>
    </alternativeName>
    <alternativeName>
        <fullName evidence="12 14">Glycinamide ribonucleotide synthetase</fullName>
    </alternativeName>
    <alternativeName>
        <fullName evidence="13 14">Phosphoribosylglycinamide synthetase</fullName>
    </alternativeName>
</protein>
<dbReference type="InterPro" id="IPR020561">
    <property type="entry name" value="PRibGlycinamid_synth_ATP-grasp"/>
</dbReference>
<name>A0A2V3WD56_9BACI</name>
<evidence type="ECO:0000256" key="6">
    <source>
        <dbReference type="ARBA" id="ARBA00022723"/>
    </source>
</evidence>
<dbReference type="Pfam" id="PF02844">
    <property type="entry name" value="GARS_N"/>
    <property type="match status" value="1"/>
</dbReference>
<dbReference type="GO" id="GO:0009113">
    <property type="term" value="P:purine nucleobase biosynthetic process"/>
    <property type="evidence" value="ECO:0007669"/>
    <property type="project" value="InterPro"/>
</dbReference>
<keyword evidence="6" id="KW-0479">Metal-binding</keyword>
<dbReference type="InterPro" id="IPR011054">
    <property type="entry name" value="Rudment_hybrid_motif"/>
</dbReference>
<dbReference type="InterPro" id="IPR000115">
    <property type="entry name" value="PRibGlycinamide_synth"/>
</dbReference>
<gene>
    <name evidence="14" type="primary">purD</name>
    <name evidence="17" type="ORF">DES38_10675</name>
</gene>
<dbReference type="InterPro" id="IPR013815">
    <property type="entry name" value="ATP_grasp_subdomain_1"/>
</dbReference>
<dbReference type="FunFam" id="3.30.1490.20:FF:000006">
    <property type="entry name" value="phosphoribosylamine--glycine ligase, chloroplastic-like"/>
    <property type="match status" value="1"/>
</dbReference>
<dbReference type="RefSeq" id="WP_110251377.1">
    <property type="nucleotide sequence ID" value="NZ_QJJR01000006.1"/>
</dbReference>
<dbReference type="InterPro" id="IPR020559">
    <property type="entry name" value="PRibGlycinamide_synth_CS"/>
</dbReference>
<comment type="cofactor">
    <cofactor evidence="1">
        <name>Mn(2+)</name>
        <dbReference type="ChEBI" id="CHEBI:29035"/>
    </cofactor>
</comment>
<dbReference type="GO" id="GO:0006189">
    <property type="term" value="P:'de novo' IMP biosynthetic process"/>
    <property type="evidence" value="ECO:0007669"/>
    <property type="project" value="UniProtKB-UniRule"/>
</dbReference>
<comment type="catalytic activity">
    <reaction evidence="14">
        <text>5-phospho-beta-D-ribosylamine + glycine + ATP = N(1)-(5-phospho-beta-D-ribosyl)glycinamide + ADP + phosphate + H(+)</text>
        <dbReference type="Rhea" id="RHEA:17453"/>
        <dbReference type="ChEBI" id="CHEBI:15378"/>
        <dbReference type="ChEBI" id="CHEBI:30616"/>
        <dbReference type="ChEBI" id="CHEBI:43474"/>
        <dbReference type="ChEBI" id="CHEBI:57305"/>
        <dbReference type="ChEBI" id="CHEBI:58681"/>
        <dbReference type="ChEBI" id="CHEBI:143788"/>
        <dbReference type="ChEBI" id="CHEBI:456216"/>
        <dbReference type="EC" id="6.3.4.13"/>
    </reaction>
</comment>
<proteinExistence type="inferred from homology"/>
<keyword evidence="18" id="KW-1185">Reference proteome</keyword>
<dbReference type="EC" id="6.3.4.13" evidence="4 14"/>
<dbReference type="FunFam" id="3.40.50.20:FF:000006">
    <property type="entry name" value="Phosphoribosylamine--glycine ligase, chloroplastic"/>
    <property type="match status" value="1"/>
</dbReference>
<evidence type="ECO:0000256" key="2">
    <source>
        <dbReference type="ARBA" id="ARBA00001946"/>
    </source>
</evidence>
<evidence type="ECO:0000256" key="11">
    <source>
        <dbReference type="ARBA" id="ARBA00038345"/>
    </source>
</evidence>
<keyword evidence="10" id="KW-0464">Manganese</keyword>
<dbReference type="EMBL" id="QJJR01000006">
    <property type="protein sequence ID" value="PXW91041.1"/>
    <property type="molecule type" value="Genomic_DNA"/>
</dbReference>
<dbReference type="InterPro" id="IPR020560">
    <property type="entry name" value="PRibGlycinamide_synth_C-dom"/>
</dbReference>
<dbReference type="HAMAP" id="MF_00138">
    <property type="entry name" value="GARS"/>
    <property type="match status" value="1"/>
</dbReference>
<dbReference type="SUPFAM" id="SSF51246">
    <property type="entry name" value="Rudiment single hybrid motif"/>
    <property type="match status" value="1"/>
</dbReference>
<evidence type="ECO:0000313" key="18">
    <source>
        <dbReference type="Proteomes" id="UP000247922"/>
    </source>
</evidence>
<dbReference type="SUPFAM" id="SSF56059">
    <property type="entry name" value="Glutathione synthetase ATP-binding domain-like"/>
    <property type="match status" value="1"/>
</dbReference>
<evidence type="ECO:0000256" key="9">
    <source>
        <dbReference type="ARBA" id="ARBA00022840"/>
    </source>
</evidence>
<dbReference type="AlphaFoldDB" id="A0A2V3WD56"/>
<dbReference type="InterPro" id="IPR016185">
    <property type="entry name" value="PreATP-grasp_dom_sf"/>
</dbReference>
<comment type="cofactor">
    <cofactor evidence="2">
        <name>Mg(2+)</name>
        <dbReference type="ChEBI" id="CHEBI:18420"/>
    </cofactor>
</comment>
<dbReference type="Proteomes" id="UP000247922">
    <property type="component" value="Unassembled WGS sequence"/>
</dbReference>
<dbReference type="SMART" id="SM01209">
    <property type="entry name" value="GARS_A"/>
    <property type="match status" value="1"/>
</dbReference>
<evidence type="ECO:0000256" key="15">
    <source>
        <dbReference type="PROSITE-ProRule" id="PRU00409"/>
    </source>
</evidence>
<comment type="pathway">
    <text evidence="3 14">Purine metabolism; IMP biosynthesis via de novo pathway; N(1)-(5-phospho-D-ribosyl)glycinamide from 5-phospho-alpha-D-ribose 1-diphosphate: step 2/2.</text>
</comment>
<dbReference type="GO" id="GO:0046872">
    <property type="term" value="F:metal ion binding"/>
    <property type="evidence" value="ECO:0007669"/>
    <property type="project" value="UniProtKB-KW"/>
</dbReference>
<dbReference type="PROSITE" id="PS00184">
    <property type="entry name" value="GARS"/>
    <property type="match status" value="1"/>
</dbReference>
<keyword evidence="7 15" id="KW-0547">Nucleotide-binding</keyword>
<evidence type="ECO:0000256" key="8">
    <source>
        <dbReference type="ARBA" id="ARBA00022755"/>
    </source>
</evidence>
<comment type="similarity">
    <text evidence="11 14">Belongs to the GARS family.</text>
</comment>
<dbReference type="Gene3D" id="3.40.50.20">
    <property type="match status" value="1"/>
</dbReference>
<accession>A0A2V3WD56</accession>
<feature type="domain" description="ATP-grasp" evidence="16">
    <location>
        <begin position="107"/>
        <end position="313"/>
    </location>
</feature>
<dbReference type="Pfam" id="PF02843">
    <property type="entry name" value="GARS_C"/>
    <property type="match status" value="1"/>
</dbReference>
<dbReference type="PANTHER" id="PTHR43472">
    <property type="entry name" value="PHOSPHORIBOSYLAMINE--GLYCINE LIGASE"/>
    <property type="match status" value="1"/>
</dbReference>
<evidence type="ECO:0000256" key="7">
    <source>
        <dbReference type="ARBA" id="ARBA00022741"/>
    </source>
</evidence>
<dbReference type="SMART" id="SM01210">
    <property type="entry name" value="GARS_C"/>
    <property type="match status" value="1"/>
</dbReference>
<evidence type="ECO:0000256" key="1">
    <source>
        <dbReference type="ARBA" id="ARBA00001936"/>
    </source>
</evidence>
<evidence type="ECO:0000256" key="5">
    <source>
        <dbReference type="ARBA" id="ARBA00022598"/>
    </source>
</evidence>
<dbReference type="NCBIfam" id="TIGR00877">
    <property type="entry name" value="purD"/>
    <property type="match status" value="1"/>
</dbReference>
<dbReference type="Gene3D" id="3.30.470.20">
    <property type="entry name" value="ATP-grasp fold, B domain"/>
    <property type="match status" value="1"/>
</dbReference>
<dbReference type="Gene3D" id="3.30.1490.20">
    <property type="entry name" value="ATP-grasp fold, A domain"/>
    <property type="match status" value="1"/>
</dbReference>
<dbReference type="GO" id="GO:0004637">
    <property type="term" value="F:phosphoribosylamine-glycine ligase activity"/>
    <property type="evidence" value="ECO:0007669"/>
    <property type="project" value="UniProtKB-UniRule"/>
</dbReference>
<dbReference type="PANTHER" id="PTHR43472:SF1">
    <property type="entry name" value="PHOSPHORIBOSYLAMINE--GLYCINE LIGASE, CHLOROPLASTIC"/>
    <property type="match status" value="1"/>
</dbReference>
<dbReference type="UniPathway" id="UPA00074">
    <property type="reaction ID" value="UER00125"/>
</dbReference>
<evidence type="ECO:0000256" key="4">
    <source>
        <dbReference type="ARBA" id="ARBA00013255"/>
    </source>
</evidence>
<dbReference type="InterPro" id="IPR037123">
    <property type="entry name" value="PRibGlycinamide_synth_C_sf"/>
</dbReference>
<organism evidence="17 18">
    <name type="scientific">Streptohalobacillus salinus</name>
    <dbReference type="NCBI Taxonomy" id="621096"/>
    <lineage>
        <taxon>Bacteria</taxon>
        <taxon>Bacillati</taxon>
        <taxon>Bacillota</taxon>
        <taxon>Bacilli</taxon>
        <taxon>Bacillales</taxon>
        <taxon>Bacillaceae</taxon>
        <taxon>Streptohalobacillus</taxon>
    </lineage>
</organism>
<dbReference type="Gene3D" id="3.90.600.10">
    <property type="entry name" value="Phosphoribosylglycinamide synthetase, C-terminal domain"/>
    <property type="match status" value="1"/>
</dbReference>
<comment type="caution">
    <text evidence="17">The sequence shown here is derived from an EMBL/GenBank/DDBJ whole genome shotgun (WGS) entry which is preliminary data.</text>
</comment>
<dbReference type="OrthoDB" id="9807240at2"/>
<reference evidence="17 18" key="1">
    <citation type="submission" date="2018-05" db="EMBL/GenBank/DDBJ databases">
        <title>Genomic Encyclopedia of Type Strains, Phase IV (KMG-IV): sequencing the most valuable type-strain genomes for metagenomic binning, comparative biology and taxonomic classification.</title>
        <authorList>
            <person name="Goeker M."/>
        </authorList>
    </citation>
    <scope>NUCLEOTIDE SEQUENCE [LARGE SCALE GENOMIC DNA]</scope>
    <source>
        <strain evidence="17 18">DSM 22440</strain>
    </source>
</reference>
<dbReference type="GO" id="GO:0005524">
    <property type="term" value="F:ATP binding"/>
    <property type="evidence" value="ECO:0007669"/>
    <property type="project" value="UniProtKB-UniRule"/>
</dbReference>
<dbReference type="Pfam" id="PF01071">
    <property type="entry name" value="GARS_A"/>
    <property type="match status" value="1"/>
</dbReference>
<dbReference type="InterPro" id="IPR011761">
    <property type="entry name" value="ATP-grasp"/>
</dbReference>
<evidence type="ECO:0000256" key="10">
    <source>
        <dbReference type="ARBA" id="ARBA00023211"/>
    </source>
</evidence>
<dbReference type="InterPro" id="IPR020562">
    <property type="entry name" value="PRibGlycinamide_synth_N"/>
</dbReference>
<sequence>MKVLVVGSGGREHMLVKKLNQSAKVSQVFAAPGNAGIEHEATCVAIKDDAISDLLAFAKSEAIDWTIVGPEVPLAKGIVNQFKAAGLAIFGPTKEAAIIEGSKDFTKALMKKYQIPSADYQTFTDVDKAHAYIKERGAPIVVKADGLAAGKGVVVAMCEQEAHTAVDEMLIDHQFGAAGARVVIEEYLAGEEFSLFAFVEGENVYPMIPARDHKRAFDGDQGPNTGGMGAYAPLDDLSEAKINFTVESVLKPVAKAMVEEGRPYSGVLYAGLIDTEDGVKVIEFNARLGDPETQVVLPLLENDLMEVIIKLAAGEDPNLRWKQGYAIGTVVAAQGYPGNYQTGIALPELTNDADSYVIHAGTKRDGNAIVSNGGRVLLVGSVKATPEQAQQAVNDYLKIFNQSDAFFYRTDIGFKH</sequence>
<dbReference type="SUPFAM" id="SSF52440">
    <property type="entry name" value="PreATP-grasp domain"/>
    <property type="match status" value="1"/>
</dbReference>